<evidence type="ECO:0000256" key="3">
    <source>
        <dbReference type="ARBA" id="ARBA00022490"/>
    </source>
</evidence>
<proteinExistence type="predicted"/>
<keyword evidence="4" id="KW-1017">Isopeptide bond</keyword>
<keyword evidence="3" id="KW-0963">Cytoplasm</keyword>
<evidence type="ECO:0000313" key="11">
    <source>
        <dbReference type="Proteomes" id="UP001152795"/>
    </source>
</evidence>
<evidence type="ECO:0000256" key="2">
    <source>
        <dbReference type="ARBA" id="ARBA00004496"/>
    </source>
</evidence>
<comment type="subcellular location">
    <subcellularLocation>
        <location evidence="2">Cytoplasm</location>
    </subcellularLocation>
    <subcellularLocation>
        <location evidence="1">Nucleus</location>
    </subcellularLocation>
</comment>
<evidence type="ECO:0000256" key="7">
    <source>
        <dbReference type="ARBA" id="ARBA00023015"/>
    </source>
</evidence>
<name>A0A6S7GZS1_PARCT</name>
<dbReference type="Proteomes" id="UP001152795">
    <property type="component" value="Unassembled WGS sequence"/>
</dbReference>
<evidence type="ECO:0000256" key="4">
    <source>
        <dbReference type="ARBA" id="ARBA00022499"/>
    </source>
</evidence>
<evidence type="ECO:0000313" key="10">
    <source>
        <dbReference type="EMBL" id="CAB3995772.1"/>
    </source>
</evidence>
<dbReference type="OrthoDB" id="298344at2759"/>
<keyword evidence="7" id="KW-0805">Transcription regulation</keyword>
<organism evidence="10 11">
    <name type="scientific">Paramuricea clavata</name>
    <name type="common">Red gorgonian</name>
    <name type="synonym">Violescent sea-whip</name>
    <dbReference type="NCBI Taxonomy" id="317549"/>
    <lineage>
        <taxon>Eukaryota</taxon>
        <taxon>Metazoa</taxon>
        <taxon>Cnidaria</taxon>
        <taxon>Anthozoa</taxon>
        <taxon>Octocorallia</taxon>
        <taxon>Malacalcyonacea</taxon>
        <taxon>Plexauridae</taxon>
        <taxon>Paramuricea</taxon>
    </lineage>
</organism>
<keyword evidence="6" id="KW-0832">Ubl conjugation</keyword>
<dbReference type="GO" id="GO:0006355">
    <property type="term" value="P:regulation of DNA-templated transcription"/>
    <property type="evidence" value="ECO:0007669"/>
    <property type="project" value="InterPro"/>
</dbReference>
<keyword evidence="5" id="KW-0597">Phosphoprotein</keyword>
<comment type="caution">
    <text evidence="10">The sequence shown here is derived from an EMBL/GenBank/DDBJ whole genome shotgun (WGS) entry which is preliminary data.</text>
</comment>
<dbReference type="PANTHER" id="PTHR31169:SF8">
    <property type="entry name" value="ZINC-FINGER DOMAIN OF MONOAMINE-OXIDASE A REPRESSOR R1 PROTEIN"/>
    <property type="match status" value="1"/>
</dbReference>
<gene>
    <name evidence="10" type="ORF">PACLA_8A070830</name>
</gene>
<dbReference type="InterPro" id="IPR018866">
    <property type="entry name" value="Znf-4CXXC_R1"/>
</dbReference>
<dbReference type="GO" id="GO:0005737">
    <property type="term" value="C:cytoplasm"/>
    <property type="evidence" value="ECO:0007669"/>
    <property type="project" value="UniProtKB-SubCell"/>
</dbReference>
<sequence length="268" mass="30801">MAAGIFEVHESEYELQRNQRIKENNEIMRKIFGETLTEHFPAKKCTPRARARSCSPYVARKKEVFTPLRRNPKRSARSYYSRDVESCSEASDDEITSKNRLIVHWVGPLTKKRRISDNSTGDGELSEELGYRRSGSRPRSIQHVVRPISDFTEEDLLLVAETVSEKRYDPINGTSCHQCRQKTEDLKTVCRNENCVGIRGQFCGPCLRNRYGESVKEAIMDPDWFCPPCRNICNCSFCMKKRGRRCTGQLIGIARQNGYNDVKSFLGD</sequence>
<keyword evidence="8" id="KW-0804">Transcription</keyword>
<accession>A0A6S7GZS1</accession>
<evidence type="ECO:0000256" key="5">
    <source>
        <dbReference type="ARBA" id="ARBA00022553"/>
    </source>
</evidence>
<dbReference type="InterPro" id="IPR040221">
    <property type="entry name" value="CDCA7/CDA7L"/>
</dbReference>
<evidence type="ECO:0000256" key="9">
    <source>
        <dbReference type="ARBA" id="ARBA00023242"/>
    </source>
</evidence>
<dbReference type="AlphaFoldDB" id="A0A6S7GZS1"/>
<dbReference type="GO" id="GO:0005634">
    <property type="term" value="C:nucleus"/>
    <property type="evidence" value="ECO:0007669"/>
    <property type="project" value="UniProtKB-SubCell"/>
</dbReference>
<dbReference type="Pfam" id="PF10497">
    <property type="entry name" value="zf-4CXXC_R1"/>
    <property type="match status" value="1"/>
</dbReference>
<evidence type="ECO:0000256" key="8">
    <source>
        <dbReference type="ARBA" id="ARBA00023163"/>
    </source>
</evidence>
<keyword evidence="9" id="KW-0539">Nucleus</keyword>
<dbReference type="EMBL" id="CACRXK020002728">
    <property type="protein sequence ID" value="CAB3995772.1"/>
    <property type="molecule type" value="Genomic_DNA"/>
</dbReference>
<protein>
    <submittedName>
        <fullName evidence="10">Uncharacterized protein</fullName>
    </submittedName>
</protein>
<keyword evidence="11" id="KW-1185">Reference proteome</keyword>
<dbReference type="PANTHER" id="PTHR31169">
    <property type="entry name" value="OS05G0300700 PROTEIN"/>
    <property type="match status" value="1"/>
</dbReference>
<reference evidence="10" key="1">
    <citation type="submission" date="2020-04" db="EMBL/GenBank/DDBJ databases">
        <authorList>
            <person name="Alioto T."/>
            <person name="Alioto T."/>
            <person name="Gomez Garrido J."/>
        </authorList>
    </citation>
    <scope>NUCLEOTIDE SEQUENCE</scope>
    <source>
        <strain evidence="10">A484AB</strain>
    </source>
</reference>
<evidence type="ECO:0000256" key="1">
    <source>
        <dbReference type="ARBA" id="ARBA00004123"/>
    </source>
</evidence>
<evidence type="ECO:0000256" key="6">
    <source>
        <dbReference type="ARBA" id="ARBA00022843"/>
    </source>
</evidence>